<gene>
    <name evidence="2" type="ORF">GCM10022222_18310</name>
</gene>
<evidence type="ECO:0000313" key="2">
    <source>
        <dbReference type="EMBL" id="GAA3535047.1"/>
    </source>
</evidence>
<feature type="compositionally biased region" description="Pro residues" evidence="1">
    <location>
        <begin position="293"/>
        <end position="354"/>
    </location>
</feature>
<organism evidence="2 3">
    <name type="scientific">Amycolatopsis ultiminotia</name>
    <dbReference type="NCBI Taxonomy" id="543629"/>
    <lineage>
        <taxon>Bacteria</taxon>
        <taxon>Bacillati</taxon>
        <taxon>Actinomycetota</taxon>
        <taxon>Actinomycetes</taxon>
        <taxon>Pseudonocardiales</taxon>
        <taxon>Pseudonocardiaceae</taxon>
        <taxon>Amycolatopsis</taxon>
    </lineage>
</organism>
<comment type="caution">
    <text evidence="2">The sequence shown here is derived from an EMBL/GenBank/DDBJ whole genome shotgun (WGS) entry which is preliminary data.</text>
</comment>
<protein>
    <submittedName>
        <fullName evidence="2">Uncharacterized protein</fullName>
    </submittedName>
</protein>
<sequence>MLTPEQYLQVVAERVARSGGRLNTVRIGPVNAAVGLFTESIMLSTMNYCVVAAAYPEIDAQTLHQFTGLATQHARANVQGTVGWTAASVVIAGLVGRVHPDAAQLASAKSSNQFGGETRMVAVDPHAGMTYAWVGGKFWGAAVQGSVNARLLFCFPQPGEAYQQMQWQQQQNGYGTPEHGPGTTGQPYSGSPAHPPNSPGQPYGTPSQPPAAPPSGTPAQPPAEPPSGTPAPPPTPGPGGIPGQPYGTPGQPPAAPPSGTPAQPPAEPPSGTPAPPPTPGPGGIPGQPYGTPGQPPAAPPSGTPAPPPTPGPGGFPGQPIPPGQQPQTGPPPAAGPSGPQPPHYPPPGLPPYGR</sequence>
<evidence type="ECO:0000256" key="1">
    <source>
        <dbReference type="SAM" id="MobiDB-lite"/>
    </source>
</evidence>
<name>A0ABP6VGF7_9PSEU</name>
<accession>A0ABP6VGF7</accession>
<proteinExistence type="predicted"/>
<dbReference type="EMBL" id="BAAAZN010000003">
    <property type="protein sequence ID" value="GAA3535047.1"/>
    <property type="molecule type" value="Genomic_DNA"/>
</dbReference>
<reference evidence="3" key="1">
    <citation type="journal article" date="2019" name="Int. J. Syst. Evol. Microbiol.">
        <title>The Global Catalogue of Microorganisms (GCM) 10K type strain sequencing project: providing services to taxonomists for standard genome sequencing and annotation.</title>
        <authorList>
            <consortium name="The Broad Institute Genomics Platform"/>
            <consortium name="The Broad Institute Genome Sequencing Center for Infectious Disease"/>
            <person name="Wu L."/>
            <person name="Ma J."/>
        </authorList>
    </citation>
    <scope>NUCLEOTIDE SEQUENCE [LARGE SCALE GENOMIC DNA]</scope>
    <source>
        <strain evidence="3">JCM 16898</strain>
    </source>
</reference>
<dbReference type="Proteomes" id="UP001500689">
    <property type="component" value="Unassembled WGS sequence"/>
</dbReference>
<feature type="region of interest" description="Disordered" evidence="1">
    <location>
        <begin position="164"/>
        <end position="354"/>
    </location>
</feature>
<keyword evidence="3" id="KW-1185">Reference proteome</keyword>
<feature type="compositionally biased region" description="Pro residues" evidence="1">
    <location>
        <begin position="250"/>
        <end position="282"/>
    </location>
</feature>
<dbReference type="RefSeq" id="WP_344857500.1">
    <property type="nucleotide sequence ID" value="NZ_BAAAZN010000003.1"/>
</dbReference>
<evidence type="ECO:0000313" key="3">
    <source>
        <dbReference type="Proteomes" id="UP001500689"/>
    </source>
</evidence>
<dbReference type="PRINTS" id="PR01217">
    <property type="entry name" value="PRICHEXTENSN"/>
</dbReference>
<feature type="compositionally biased region" description="Pro residues" evidence="1">
    <location>
        <begin position="207"/>
        <end position="239"/>
    </location>
</feature>